<evidence type="ECO:0000256" key="2">
    <source>
        <dbReference type="SAM" id="MobiDB-lite"/>
    </source>
</evidence>
<proteinExistence type="inferred from homology"/>
<reference evidence="5" key="1">
    <citation type="submission" date="2020-02" db="EMBL/GenBank/DDBJ databases">
        <authorList>
            <person name="Meier V. D."/>
        </authorList>
    </citation>
    <scope>NUCLEOTIDE SEQUENCE</scope>
    <source>
        <strain evidence="5">AVDCRST_MAG67</strain>
    </source>
</reference>
<comment type="similarity">
    <text evidence="1">Belongs to the myoviridae tail sheath protein family.</text>
</comment>
<evidence type="ECO:0000256" key="1">
    <source>
        <dbReference type="ARBA" id="ARBA00008005"/>
    </source>
</evidence>
<gene>
    <name evidence="5" type="ORF">AVDCRST_MAG67-1474</name>
</gene>
<accession>A0A6J4SAE4</accession>
<dbReference type="Pfam" id="PF17482">
    <property type="entry name" value="Phage_sheath_1C"/>
    <property type="match status" value="1"/>
</dbReference>
<evidence type="ECO:0000259" key="4">
    <source>
        <dbReference type="Pfam" id="PF17482"/>
    </source>
</evidence>
<sequence length="549" mass="58617">MPNYLTPGVYVEEIPSQSKPIEGVGTAVAAFVGLAPGGPINQAVKIANWTQFTRTFGDRLEPKNGPFMEGAYLAHAVYGYFHNGGGSCYVTRIGVKEDAVGQAALPLGAGDGREAYRAIARDGVDGPVKVEIEEEKATADAAATKDVKPASAGDKAADAKGADEPQPRKGTGAGAGGGPDKTYRLVVVAGSTREEFSGLTTRSGESNIVTKVNKQSKLITLEDRSAALPELDRVPATGSYELGIVAGDGREVTSTGLEGDVANRTGIGGLAAIDEITMLCVPDLMALQSNGDTAMVKDVQSKMIAHCEGAADRMAILDAPKGMKPQQIGDWRMDVAGYDSKFAALYYPWIEVMDPLSGGKTPMLVPPCGHVAGIWARSDNTRGVHKAPANEVLLAVNDLEFQVTGDEQANLNKNGINCIRSFSGRGIRIWGARTLSSDPEWRYINVRRLFNYISESIMEGTQWAVFEPNDQRLWMQLKIAATNFLTRTWRSGALFGATPGEAFYVKCDAETNPPDLVEAGQVTVEIGVAPVKPAEFVVFRISQFQIQAA</sequence>
<dbReference type="InterPro" id="IPR020287">
    <property type="entry name" value="Tail_sheath_C"/>
</dbReference>
<organism evidence="5">
    <name type="scientific">uncultured Solirubrobacteraceae bacterium</name>
    <dbReference type="NCBI Taxonomy" id="1162706"/>
    <lineage>
        <taxon>Bacteria</taxon>
        <taxon>Bacillati</taxon>
        <taxon>Actinomycetota</taxon>
        <taxon>Thermoleophilia</taxon>
        <taxon>Solirubrobacterales</taxon>
        <taxon>Solirubrobacteraceae</taxon>
        <taxon>environmental samples</taxon>
    </lineage>
</organism>
<evidence type="ECO:0000259" key="3">
    <source>
        <dbReference type="Pfam" id="PF04984"/>
    </source>
</evidence>
<dbReference type="InterPro" id="IPR052042">
    <property type="entry name" value="Tail_sheath_structural"/>
</dbReference>
<dbReference type="PANTHER" id="PTHR35861:SF1">
    <property type="entry name" value="PHAGE TAIL SHEATH PROTEIN"/>
    <property type="match status" value="1"/>
</dbReference>
<dbReference type="AlphaFoldDB" id="A0A6J4SAE4"/>
<feature type="domain" description="Tail sheath protein subtilisin-like" evidence="3">
    <location>
        <begin position="276"/>
        <end position="435"/>
    </location>
</feature>
<name>A0A6J4SAE4_9ACTN</name>
<dbReference type="EMBL" id="CADCVQ010000066">
    <property type="protein sequence ID" value="CAA9493161.1"/>
    <property type="molecule type" value="Genomic_DNA"/>
</dbReference>
<feature type="compositionally biased region" description="Basic and acidic residues" evidence="2">
    <location>
        <begin position="135"/>
        <end position="148"/>
    </location>
</feature>
<protein>
    <submittedName>
        <fullName evidence="5">Phage tail sheath protein FI</fullName>
    </submittedName>
</protein>
<dbReference type="InterPro" id="IPR035089">
    <property type="entry name" value="Phage_sheath_subtilisin"/>
</dbReference>
<dbReference type="PANTHER" id="PTHR35861">
    <property type="match status" value="1"/>
</dbReference>
<dbReference type="Pfam" id="PF04984">
    <property type="entry name" value="Phage_sheath_1"/>
    <property type="match status" value="1"/>
</dbReference>
<feature type="region of interest" description="Disordered" evidence="2">
    <location>
        <begin position="135"/>
        <end position="178"/>
    </location>
</feature>
<feature type="compositionally biased region" description="Basic and acidic residues" evidence="2">
    <location>
        <begin position="155"/>
        <end position="167"/>
    </location>
</feature>
<evidence type="ECO:0000313" key="5">
    <source>
        <dbReference type="EMBL" id="CAA9493161.1"/>
    </source>
</evidence>
<feature type="domain" description="Tail sheath protein C-terminal" evidence="4">
    <location>
        <begin position="436"/>
        <end position="542"/>
    </location>
</feature>
<dbReference type="Gene3D" id="3.40.50.11780">
    <property type="match status" value="2"/>
</dbReference>